<protein>
    <submittedName>
        <fullName evidence="2">Alpha-ketoglutarate-dependent dioxygenase AlkB</fullName>
    </submittedName>
</protein>
<organism evidence="2 3">
    <name type="scientific">Marinibaculum pumilum</name>
    <dbReference type="NCBI Taxonomy" id="1766165"/>
    <lineage>
        <taxon>Bacteria</taxon>
        <taxon>Pseudomonadati</taxon>
        <taxon>Pseudomonadota</taxon>
        <taxon>Alphaproteobacteria</taxon>
        <taxon>Rhodospirillales</taxon>
        <taxon>Rhodospirillaceae</taxon>
        <taxon>Marinibaculum</taxon>
    </lineage>
</organism>
<evidence type="ECO:0000259" key="1">
    <source>
        <dbReference type="PROSITE" id="PS51471"/>
    </source>
</evidence>
<keyword evidence="3" id="KW-1185">Reference proteome</keyword>
<dbReference type="Proteomes" id="UP001595528">
    <property type="component" value="Unassembled WGS sequence"/>
</dbReference>
<proteinExistence type="predicted"/>
<comment type="caution">
    <text evidence="2">The sequence shown here is derived from an EMBL/GenBank/DDBJ whole genome shotgun (WGS) entry which is preliminary data.</text>
</comment>
<dbReference type="EMBL" id="JBHRTR010000025">
    <property type="protein sequence ID" value="MFC3227735.1"/>
    <property type="molecule type" value="Genomic_DNA"/>
</dbReference>
<dbReference type="SUPFAM" id="SSF51197">
    <property type="entry name" value="Clavaminate synthase-like"/>
    <property type="match status" value="1"/>
</dbReference>
<dbReference type="InterPro" id="IPR005123">
    <property type="entry name" value="Oxoglu/Fe-dep_dioxygenase_dom"/>
</dbReference>
<dbReference type="RefSeq" id="WP_379900159.1">
    <property type="nucleotide sequence ID" value="NZ_JBHRTR010000025.1"/>
</dbReference>
<dbReference type="PANTHER" id="PTHR31212:SF4">
    <property type="entry name" value="ALPHA-KETOGLUTARATE-DEPENDENT DIOXYGENASE ALKB HOMOLOG 3"/>
    <property type="match status" value="1"/>
</dbReference>
<dbReference type="Pfam" id="PF13532">
    <property type="entry name" value="2OG-FeII_Oxy_2"/>
    <property type="match status" value="1"/>
</dbReference>
<dbReference type="GO" id="GO:0051213">
    <property type="term" value="F:dioxygenase activity"/>
    <property type="evidence" value="ECO:0007669"/>
    <property type="project" value="UniProtKB-KW"/>
</dbReference>
<dbReference type="InterPro" id="IPR037151">
    <property type="entry name" value="AlkB-like_sf"/>
</dbReference>
<dbReference type="Gene3D" id="2.60.120.590">
    <property type="entry name" value="Alpha-ketoglutarate-dependent dioxygenase AlkB-like"/>
    <property type="match status" value="1"/>
</dbReference>
<gene>
    <name evidence="2" type="ORF">ACFOGJ_10860</name>
</gene>
<keyword evidence="2" id="KW-0560">Oxidoreductase</keyword>
<name>A0ABV7KZG5_9PROT</name>
<evidence type="ECO:0000313" key="3">
    <source>
        <dbReference type="Proteomes" id="UP001595528"/>
    </source>
</evidence>
<dbReference type="InterPro" id="IPR032854">
    <property type="entry name" value="ALKBH3"/>
</dbReference>
<sequence>MHRLDDAHAVQLGRLPDRLLPDAAGFDALWGLHPPEPPRIHLHGRRVALPRWQEAYGRDYHFSGATKAAQPVPGLLQPHLDWARDTIDRRLNGLLLNWYDGALGHYIGAHRDSRRDMVEGAPIVTLSFGEARVMRFRRWKGTERHDLPLAHGSVLVLPYAANLVWTHEIVKSARARGRRISVTLRAFV</sequence>
<dbReference type="PROSITE" id="PS51471">
    <property type="entry name" value="FE2OG_OXY"/>
    <property type="match status" value="1"/>
</dbReference>
<accession>A0ABV7KZG5</accession>
<dbReference type="InterPro" id="IPR027450">
    <property type="entry name" value="AlkB-like"/>
</dbReference>
<reference evidence="3" key="1">
    <citation type="journal article" date="2019" name="Int. J. Syst. Evol. Microbiol.">
        <title>The Global Catalogue of Microorganisms (GCM) 10K type strain sequencing project: providing services to taxonomists for standard genome sequencing and annotation.</title>
        <authorList>
            <consortium name="The Broad Institute Genomics Platform"/>
            <consortium name="The Broad Institute Genome Sequencing Center for Infectious Disease"/>
            <person name="Wu L."/>
            <person name="Ma J."/>
        </authorList>
    </citation>
    <scope>NUCLEOTIDE SEQUENCE [LARGE SCALE GENOMIC DNA]</scope>
    <source>
        <strain evidence="3">KCTC 42964</strain>
    </source>
</reference>
<feature type="domain" description="Fe2OG dioxygenase" evidence="1">
    <location>
        <begin position="90"/>
        <end position="188"/>
    </location>
</feature>
<evidence type="ECO:0000313" key="2">
    <source>
        <dbReference type="EMBL" id="MFC3227735.1"/>
    </source>
</evidence>
<keyword evidence="2" id="KW-0223">Dioxygenase</keyword>
<dbReference type="PANTHER" id="PTHR31212">
    <property type="entry name" value="ALPHA-KETOGLUTARATE-DEPENDENT DIOXYGENASE ALKB HOMOLOG 3"/>
    <property type="match status" value="1"/>
</dbReference>